<keyword evidence="2" id="KW-0378">Hydrolase</keyword>
<dbReference type="InterPro" id="IPR036866">
    <property type="entry name" value="RibonucZ/Hydroxyglut_hydro"/>
</dbReference>
<dbReference type="Gene3D" id="3.60.15.10">
    <property type="entry name" value="Ribonuclease Z/Hydroxyacylglutathione hydrolase-like"/>
    <property type="match status" value="1"/>
</dbReference>
<keyword evidence="3" id="KW-1185">Reference proteome</keyword>
<proteinExistence type="predicted"/>
<dbReference type="Pfam" id="PF23023">
    <property type="entry name" value="Anti-Pycsar_Apyc1"/>
    <property type="match status" value="1"/>
</dbReference>
<dbReference type="RefSeq" id="WP_207251955.1">
    <property type="nucleotide sequence ID" value="NZ_JAFMPM010000008.1"/>
</dbReference>
<evidence type="ECO:0000313" key="1">
    <source>
        <dbReference type="EMBL" id="MBO0614208.1"/>
    </source>
</evidence>
<reference evidence="1 3" key="1">
    <citation type="submission" date="2021-03" db="EMBL/GenBank/DDBJ databases">
        <title>Draft genome and methylome analysis of Thiotrix fructosivoruns ATCC 49748.</title>
        <authorList>
            <person name="Fomenkov A."/>
            <person name="Grabovich M.Y."/>
            <person name="Roberts R.J."/>
        </authorList>
    </citation>
    <scope>NUCLEOTIDE SEQUENCE [LARGE SCALE GENOMIC DNA]</scope>
    <source>
        <strain evidence="1 3">ATCC 49748</strain>
    </source>
</reference>
<organism evidence="2">
    <name type="scientific">Thiothrix fructosivorans</name>
    <dbReference type="NCBI Taxonomy" id="111770"/>
    <lineage>
        <taxon>Bacteria</taxon>
        <taxon>Pseudomonadati</taxon>
        <taxon>Pseudomonadota</taxon>
        <taxon>Gammaproteobacteria</taxon>
        <taxon>Thiotrichales</taxon>
        <taxon>Thiotrichaceae</taxon>
        <taxon>Thiothrix</taxon>
    </lineage>
</organism>
<protein>
    <submittedName>
        <fullName evidence="2">MBL fold metallo-hydrolase</fullName>
    </submittedName>
</protein>
<name>A0A8B0SJ86_9GAMM</name>
<dbReference type="SUPFAM" id="SSF56281">
    <property type="entry name" value="Metallo-hydrolase/oxidoreductase"/>
    <property type="match status" value="1"/>
</dbReference>
<dbReference type="Proteomes" id="UP000664466">
    <property type="component" value="Unassembled WGS sequence"/>
</dbReference>
<accession>A0A8B0SJ86</accession>
<gene>
    <name evidence="2" type="ORF">J1836_010355</name>
    <name evidence="1" type="ORF">J1836_14975</name>
</gene>
<dbReference type="GO" id="GO:0016787">
    <property type="term" value="F:hydrolase activity"/>
    <property type="evidence" value="ECO:0007669"/>
    <property type="project" value="UniProtKB-KW"/>
</dbReference>
<sequence>MSIKFEFLPHAGEAILITTEEFTALVDGGSSHPFNSSKFKKTKKNIPDINIALITHIDHDHINGILKLLSDKNFTSKLKFLIFNEPKEAVIFTENIDSNLASAPQANLVSTYIRNLPHIEHINSFHTKTDTSKLLPNIKNSKITILSPTYQVLYELNRDWKLKHPDKDRRSATEHNRDGSIELLAQLPFEPDKSLPNKSSIAFIIEHNKRSFLLLGDAHIDKITAELKSLKEMGQHNLKFDFIKLSHHGSKHNINEEFIDMVNTNNYIICRNSSSSTSFTLPDRETIAKM</sequence>
<reference evidence="2" key="2">
    <citation type="submission" date="2021-04" db="EMBL/GenBank/DDBJ databases">
        <title>Complete Genome and methylome analysis of Thiothrix fructosivorans ATCC 49748.</title>
        <authorList>
            <person name="Fomenkov A."/>
            <person name="Sun L."/>
            <person name="Vincze T."/>
            <person name="Grabovich M.Y."/>
            <person name="Roberts R.J."/>
        </authorList>
    </citation>
    <scope>NUCLEOTIDE SEQUENCE</scope>
    <source>
        <strain evidence="2">ATCC 49748</strain>
    </source>
</reference>
<dbReference type="PANTHER" id="PTHR30619:SF1">
    <property type="entry name" value="RECOMBINATION PROTEIN 2"/>
    <property type="match status" value="1"/>
</dbReference>
<dbReference type="EMBL" id="JAFMPM010000008">
    <property type="protein sequence ID" value="MBO0614208.1"/>
    <property type="molecule type" value="Genomic_DNA"/>
</dbReference>
<dbReference type="InterPro" id="IPR052159">
    <property type="entry name" value="Competence_DNA_uptake"/>
</dbReference>
<evidence type="ECO:0000313" key="3">
    <source>
        <dbReference type="Proteomes" id="UP000664466"/>
    </source>
</evidence>
<evidence type="ECO:0000313" key="2">
    <source>
        <dbReference type="EMBL" id="QTX09062.1"/>
    </source>
</evidence>
<dbReference type="PANTHER" id="PTHR30619">
    <property type="entry name" value="DNA INTERNALIZATION/COMPETENCE PROTEIN COMEC/REC2"/>
    <property type="match status" value="1"/>
</dbReference>
<dbReference type="EMBL" id="CP072748">
    <property type="protein sequence ID" value="QTX09062.1"/>
    <property type="molecule type" value="Genomic_DNA"/>
</dbReference>
<dbReference type="AlphaFoldDB" id="A0A8B0SJ86"/>